<dbReference type="PANTHER" id="PTHR18964:SF149">
    <property type="entry name" value="BIFUNCTIONAL UDP-N-ACETYLGLUCOSAMINE 2-EPIMERASE_N-ACETYLMANNOSAMINE KINASE"/>
    <property type="match status" value="1"/>
</dbReference>
<sequence length="385" mass="39325">MDHRAETLRAQGALAVLRCAHRFPGITRAEAAGRLGLSSGSAADIMGRLREAGLLAETAAPQTRGRGRPTSALVAHPEGPLVAVVDISHATWTVTTAAIGGALAPAPVHRHLGLPAEAVLPAVRDALRDLHGPRLRAVGVAIPGTVHGHTVVEATNLRWRGVDLRDLTDLPLAVGNDASLAGVAEALRGAARDASVALHLTVEVGVGGVVIVDGRPVLGAAGAGGEFGHLPFGDRERQCPCGAWGCWDLEVDGRAMARHAGREAPEDPRAYAERTLAAARGGDPAAARVCRVTAAALGRGIGALLNAVDPAVVTLGGLGADLLDVAGPALRDGVRRGAMAWRRDELPPVLPAALGSTGPAIGAAESAMALVLTEQLLTPPATRRR</sequence>
<dbReference type="KEGG" id="daur:Daura_33310"/>
<dbReference type="AlphaFoldDB" id="A0A9Q9I9D9"/>
<reference evidence="2" key="1">
    <citation type="submission" date="2021-04" db="EMBL/GenBank/DDBJ databases">
        <title>Dactylosporangium aurantiacum NRRL B-8018 full assembly.</title>
        <authorList>
            <person name="Hartkoorn R.C."/>
            <person name="Beaudoing E."/>
            <person name="Hot D."/>
        </authorList>
    </citation>
    <scope>NUCLEOTIDE SEQUENCE</scope>
    <source>
        <strain evidence="2">NRRL B-8018</strain>
    </source>
</reference>
<proteinExistence type="inferred from homology"/>
<accession>A0A9Q9I9D9</accession>
<keyword evidence="3" id="KW-1185">Reference proteome</keyword>
<dbReference type="PANTHER" id="PTHR18964">
    <property type="entry name" value="ROK (REPRESSOR, ORF, KINASE) FAMILY"/>
    <property type="match status" value="1"/>
</dbReference>
<dbReference type="Gene3D" id="1.10.10.10">
    <property type="entry name" value="Winged helix-like DNA-binding domain superfamily/Winged helix DNA-binding domain"/>
    <property type="match status" value="1"/>
</dbReference>
<dbReference type="InterPro" id="IPR043129">
    <property type="entry name" value="ATPase_NBD"/>
</dbReference>
<dbReference type="EMBL" id="CP073767">
    <property type="protein sequence ID" value="UWZ51601.1"/>
    <property type="molecule type" value="Genomic_DNA"/>
</dbReference>
<evidence type="ECO:0000313" key="2">
    <source>
        <dbReference type="EMBL" id="UWZ51601.1"/>
    </source>
</evidence>
<dbReference type="Gene3D" id="3.30.420.40">
    <property type="match status" value="2"/>
</dbReference>
<evidence type="ECO:0000256" key="1">
    <source>
        <dbReference type="ARBA" id="ARBA00006479"/>
    </source>
</evidence>
<dbReference type="RefSeq" id="WP_063745504.1">
    <property type="nucleotide sequence ID" value="NZ_CP073767.1"/>
</dbReference>
<dbReference type="Pfam" id="PF00480">
    <property type="entry name" value="ROK"/>
    <property type="match status" value="1"/>
</dbReference>
<dbReference type="Proteomes" id="UP001058003">
    <property type="component" value="Chromosome"/>
</dbReference>
<organism evidence="2 3">
    <name type="scientific">Dactylosporangium aurantiacum</name>
    <dbReference type="NCBI Taxonomy" id="35754"/>
    <lineage>
        <taxon>Bacteria</taxon>
        <taxon>Bacillati</taxon>
        <taxon>Actinomycetota</taxon>
        <taxon>Actinomycetes</taxon>
        <taxon>Micromonosporales</taxon>
        <taxon>Micromonosporaceae</taxon>
        <taxon>Dactylosporangium</taxon>
    </lineage>
</organism>
<dbReference type="SUPFAM" id="SSF53067">
    <property type="entry name" value="Actin-like ATPase domain"/>
    <property type="match status" value="1"/>
</dbReference>
<name>A0A9Q9I9D9_9ACTN</name>
<dbReference type="OrthoDB" id="9810372at2"/>
<dbReference type="InterPro" id="IPR000600">
    <property type="entry name" value="ROK"/>
</dbReference>
<comment type="similarity">
    <text evidence="1">Belongs to the ROK (NagC/XylR) family.</text>
</comment>
<dbReference type="InterPro" id="IPR036388">
    <property type="entry name" value="WH-like_DNA-bd_sf"/>
</dbReference>
<protein>
    <submittedName>
        <fullName evidence="2">ROK family transcriptional regulator</fullName>
    </submittedName>
</protein>
<gene>
    <name evidence="2" type="ORF">Daura_33310</name>
</gene>
<dbReference type="InterPro" id="IPR036390">
    <property type="entry name" value="WH_DNA-bd_sf"/>
</dbReference>
<evidence type="ECO:0000313" key="3">
    <source>
        <dbReference type="Proteomes" id="UP001058003"/>
    </source>
</evidence>
<dbReference type="SUPFAM" id="SSF46785">
    <property type="entry name" value="Winged helix' DNA-binding domain"/>
    <property type="match status" value="1"/>
</dbReference>